<dbReference type="Proteomes" id="UP000177269">
    <property type="component" value="Unassembled WGS sequence"/>
</dbReference>
<evidence type="ECO:0000313" key="2">
    <source>
        <dbReference type="Proteomes" id="UP000177269"/>
    </source>
</evidence>
<comment type="caution">
    <text evidence="1">The sequence shown here is derived from an EMBL/GenBank/DDBJ whole genome shotgun (WGS) entry which is preliminary data.</text>
</comment>
<evidence type="ECO:0008006" key="3">
    <source>
        <dbReference type="Google" id="ProtNLM"/>
    </source>
</evidence>
<gene>
    <name evidence="1" type="ORF">A3G52_02965</name>
</gene>
<protein>
    <recommendedName>
        <fullName evidence="3">Response regulatory domain-containing protein</fullName>
    </recommendedName>
</protein>
<accession>A0A1G2P535</accession>
<dbReference type="AlphaFoldDB" id="A0A1G2P535"/>
<dbReference type="EMBL" id="MHSK01000006">
    <property type="protein sequence ID" value="OHA42742.1"/>
    <property type="molecule type" value="Genomic_DNA"/>
</dbReference>
<reference evidence="1 2" key="1">
    <citation type="journal article" date="2016" name="Nat. Commun.">
        <title>Thousands of microbial genomes shed light on interconnected biogeochemical processes in an aquifer system.</title>
        <authorList>
            <person name="Anantharaman K."/>
            <person name="Brown C.T."/>
            <person name="Hug L.A."/>
            <person name="Sharon I."/>
            <person name="Castelle C.J."/>
            <person name="Probst A.J."/>
            <person name="Thomas B.C."/>
            <person name="Singh A."/>
            <person name="Wilkins M.J."/>
            <person name="Karaoz U."/>
            <person name="Brodie E.L."/>
            <person name="Williams K.H."/>
            <person name="Hubbard S.S."/>
            <person name="Banfield J.F."/>
        </authorList>
    </citation>
    <scope>NUCLEOTIDE SEQUENCE [LARGE SCALE GENOMIC DNA]</scope>
</reference>
<organism evidence="1 2">
    <name type="scientific">Candidatus Taylorbacteria bacterium RIFCSPLOWO2_12_FULL_43_20</name>
    <dbReference type="NCBI Taxonomy" id="1802332"/>
    <lineage>
        <taxon>Bacteria</taxon>
        <taxon>Candidatus Tayloriibacteriota</taxon>
    </lineage>
</organism>
<proteinExistence type="predicted"/>
<dbReference type="Gene3D" id="3.40.50.2300">
    <property type="match status" value="1"/>
</dbReference>
<name>A0A1G2P535_9BACT</name>
<dbReference type="InterPro" id="IPR011006">
    <property type="entry name" value="CheY-like_superfamily"/>
</dbReference>
<evidence type="ECO:0000313" key="1">
    <source>
        <dbReference type="EMBL" id="OHA42742.1"/>
    </source>
</evidence>
<sequence length="134" mass="15084">MTNVLVVEDDDRMRHIMSELFETYDLRLIPAQNTVKAEQILAWDETIKIVVLDGNLTPERKASSTPDTLPLACKLLQEDYTVYAVSNNHHHQHALSNAGCVISTKHEVAKLIAAYLHVKGCSDSWESKSLRQKA</sequence>
<dbReference type="SUPFAM" id="SSF52172">
    <property type="entry name" value="CheY-like"/>
    <property type="match status" value="1"/>
</dbReference>